<accession>A0AAD5DX06</accession>
<reference evidence="2" key="1">
    <citation type="submission" date="2020-11" db="EMBL/GenBank/DDBJ databases">
        <title>Chlorella ohadii genome sequencing and assembly.</title>
        <authorList>
            <person name="Murik O."/>
            <person name="Treves H."/>
            <person name="Kedem I."/>
            <person name="Shotland Y."/>
            <person name="Kaplan A."/>
        </authorList>
    </citation>
    <scope>NUCLEOTIDE SEQUENCE</scope>
    <source>
        <strain evidence="2">1</strain>
    </source>
</reference>
<sequence length="198" mass="21753">MNWLVLAEMAGGSEDGRTILNSVLGAYGLPQLKPTKGFRVYDDPEEPFTFVYPASWVRRRNSNREGLAISDYGTADKLSLEIFPEPAGSSSTSDLAAAAVQKLMFPASQIGGDARLELPPASRIKAEQREIDGKVYTYIAFTSETTTRSGYQVRRKNLAVAAARKGNLFVLGCSARSDQFDKEKEAAFETIVQSFRLL</sequence>
<dbReference type="AlphaFoldDB" id="A0AAD5DX06"/>
<dbReference type="PANTHER" id="PTHR31407">
    <property type="match status" value="1"/>
</dbReference>
<keyword evidence="3" id="KW-1185">Reference proteome</keyword>
<organism evidence="2 3">
    <name type="scientific">Chlorella ohadii</name>
    <dbReference type="NCBI Taxonomy" id="2649997"/>
    <lineage>
        <taxon>Eukaryota</taxon>
        <taxon>Viridiplantae</taxon>
        <taxon>Chlorophyta</taxon>
        <taxon>core chlorophytes</taxon>
        <taxon>Trebouxiophyceae</taxon>
        <taxon>Chlorellales</taxon>
        <taxon>Chlorellaceae</taxon>
        <taxon>Chlorella clade</taxon>
        <taxon>Chlorella</taxon>
    </lineage>
</organism>
<dbReference type="GO" id="GO:0005509">
    <property type="term" value="F:calcium ion binding"/>
    <property type="evidence" value="ECO:0007669"/>
    <property type="project" value="InterPro"/>
</dbReference>
<dbReference type="Pfam" id="PF01789">
    <property type="entry name" value="PsbP"/>
    <property type="match status" value="1"/>
</dbReference>
<dbReference type="GO" id="GO:0019898">
    <property type="term" value="C:extrinsic component of membrane"/>
    <property type="evidence" value="ECO:0007669"/>
    <property type="project" value="InterPro"/>
</dbReference>
<dbReference type="Gene3D" id="3.40.1000.10">
    <property type="entry name" value="Mog1/PsbP, alpha/beta/alpha sandwich"/>
    <property type="match status" value="1"/>
</dbReference>
<dbReference type="GO" id="GO:0015979">
    <property type="term" value="P:photosynthesis"/>
    <property type="evidence" value="ECO:0007669"/>
    <property type="project" value="InterPro"/>
</dbReference>
<dbReference type="PANTHER" id="PTHR31407:SF4">
    <property type="entry name" value="PSBP-LIKE PROTEIN 1, CHLOROPLASTIC"/>
    <property type="match status" value="1"/>
</dbReference>
<evidence type="ECO:0000313" key="2">
    <source>
        <dbReference type="EMBL" id="KAI7844586.1"/>
    </source>
</evidence>
<comment type="caution">
    <text evidence="2">The sequence shown here is derived from an EMBL/GenBank/DDBJ whole genome shotgun (WGS) entry which is preliminary data.</text>
</comment>
<dbReference type="GO" id="GO:0009654">
    <property type="term" value="C:photosystem II oxygen evolving complex"/>
    <property type="evidence" value="ECO:0007669"/>
    <property type="project" value="InterPro"/>
</dbReference>
<evidence type="ECO:0000313" key="3">
    <source>
        <dbReference type="Proteomes" id="UP001205105"/>
    </source>
</evidence>
<dbReference type="SUPFAM" id="SSF55724">
    <property type="entry name" value="Mog1p/PsbP-like"/>
    <property type="match status" value="1"/>
</dbReference>
<name>A0AAD5DX06_9CHLO</name>
<proteinExistence type="predicted"/>
<dbReference type="InterPro" id="IPR002683">
    <property type="entry name" value="PsbP_C"/>
</dbReference>
<dbReference type="Proteomes" id="UP001205105">
    <property type="component" value="Unassembled WGS sequence"/>
</dbReference>
<dbReference type="EMBL" id="JADXDR010000026">
    <property type="protein sequence ID" value="KAI7844586.1"/>
    <property type="molecule type" value="Genomic_DNA"/>
</dbReference>
<evidence type="ECO:0000259" key="1">
    <source>
        <dbReference type="Pfam" id="PF01789"/>
    </source>
</evidence>
<protein>
    <recommendedName>
        <fullName evidence="1">PsbP C-terminal domain-containing protein</fullName>
    </recommendedName>
</protein>
<feature type="domain" description="PsbP C-terminal" evidence="1">
    <location>
        <begin position="36"/>
        <end position="196"/>
    </location>
</feature>
<gene>
    <name evidence="2" type="ORF">COHA_001826</name>
</gene>
<dbReference type="InterPro" id="IPR016123">
    <property type="entry name" value="Mog1/PsbP_a/b/a-sand"/>
</dbReference>